<sequence>MVPLLRNGAASLLKIPAINLSTFITRKGYACRRLKARRTVTDTGDETKDKGIEAIPARRHSCKNPDGRSTPN</sequence>
<dbReference type="AlphaFoldDB" id="A0A0C2ZRJ6"/>
<reference evidence="2 3" key="1">
    <citation type="submission" date="2014-04" db="EMBL/GenBank/DDBJ databases">
        <authorList>
            <consortium name="DOE Joint Genome Institute"/>
            <person name="Kuo A."/>
            <person name="Kohler A."/>
            <person name="Nagy L.G."/>
            <person name="Floudas D."/>
            <person name="Copeland A."/>
            <person name="Barry K.W."/>
            <person name="Cichocki N."/>
            <person name="Veneault-Fourrey C."/>
            <person name="LaButti K."/>
            <person name="Lindquist E.A."/>
            <person name="Lipzen A."/>
            <person name="Lundell T."/>
            <person name="Morin E."/>
            <person name="Murat C."/>
            <person name="Sun H."/>
            <person name="Tunlid A."/>
            <person name="Henrissat B."/>
            <person name="Grigoriev I.V."/>
            <person name="Hibbett D.S."/>
            <person name="Martin F."/>
            <person name="Nordberg H.P."/>
            <person name="Cantor M.N."/>
            <person name="Hua S.X."/>
        </authorList>
    </citation>
    <scope>NUCLEOTIDE SEQUENCE [LARGE SCALE GENOMIC DNA]</scope>
    <source>
        <strain evidence="2 3">Foug A</strain>
    </source>
</reference>
<organism evidence="2 3">
    <name type="scientific">Scleroderma citrinum Foug A</name>
    <dbReference type="NCBI Taxonomy" id="1036808"/>
    <lineage>
        <taxon>Eukaryota</taxon>
        <taxon>Fungi</taxon>
        <taxon>Dikarya</taxon>
        <taxon>Basidiomycota</taxon>
        <taxon>Agaricomycotina</taxon>
        <taxon>Agaricomycetes</taxon>
        <taxon>Agaricomycetidae</taxon>
        <taxon>Boletales</taxon>
        <taxon>Sclerodermatineae</taxon>
        <taxon>Sclerodermataceae</taxon>
        <taxon>Scleroderma</taxon>
    </lineage>
</organism>
<keyword evidence="3" id="KW-1185">Reference proteome</keyword>
<evidence type="ECO:0000313" key="3">
    <source>
        <dbReference type="Proteomes" id="UP000053989"/>
    </source>
</evidence>
<reference evidence="3" key="2">
    <citation type="submission" date="2015-01" db="EMBL/GenBank/DDBJ databases">
        <title>Evolutionary Origins and Diversification of the Mycorrhizal Mutualists.</title>
        <authorList>
            <consortium name="DOE Joint Genome Institute"/>
            <consortium name="Mycorrhizal Genomics Consortium"/>
            <person name="Kohler A."/>
            <person name="Kuo A."/>
            <person name="Nagy L.G."/>
            <person name="Floudas D."/>
            <person name="Copeland A."/>
            <person name="Barry K.W."/>
            <person name="Cichocki N."/>
            <person name="Veneault-Fourrey C."/>
            <person name="LaButti K."/>
            <person name="Lindquist E.A."/>
            <person name="Lipzen A."/>
            <person name="Lundell T."/>
            <person name="Morin E."/>
            <person name="Murat C."/>
            <person name="Riley R."/>
            <person name="Ohm R."/>
            <person name="Sun H."/>
            <person name="Tunlid A."/>
            <person name="Henrissat B."/>
            <person name="Grigoriev I.V."/>
            <person name="Hibbett D.S."/>
            <person name="Martin F."/>
        </authorList>
    </citation>
    <scope>NUCLEOTIDE SEQUENCE [LARGE SCALE GENOMIC DNA]</scope>
    <source>
        <strain evidence="3">Foug A</strain>
    </source>
</reference>
<gene>
    <name evidence="2" type="ORF">SCLCIDRAFT_1213557</name>
</gene>
<feature type="non-terminal residue" evidence="2">
    <location>
        <position position="1"/>
    </location>
</feature>
<evidence type="ECO:0000256" key="1">
    <source>
        <dbReference type="SAM" id="MobiDB-lite"/>
    </source>
</evidence>
<dbReference type="Proteomes" id="UP000053989">
    <property type="component" value="Unassembled WGS sequence"/>
</dbReference>
<name>A0A0C2ZRJ6_9AGAM</name>
<protein>
    <submittedName>
        <fullName evidence="2">Uncharacterized protein</fullName>
    </submittedName>
</protein>
<proteinExistence type="predicted"/>
<dbReference type="EMBL" id="KN822030">
    <property type="protein sequence ID" value="KIM64143.1"/>
    <property type="molecule type" value="Genomic_DNA"/>
</dbReference>
<dbReference type="HOGENOM" id="CLU_2723672_0_0_1"/>
<feature type="region of interest" description="Disordered" evidence="1">
    <location>
        <begin position="40"/>
        <end position="72"/>
    </location>
</feature>
<accession>A0A0C2ZRJ6</accession>
<dbReference type="InParanoid" id="A0A0C2ZRJ6"/>
<evidence type="ECO:0000313" key="2">
    <source>
        <dbReference type="EMBL" id="KIM64143.1"/>
    </source>
</evidence>